<sequence length="109" mass="12676">MKQKISTVFRVFSTQPYSEIEQEGIHVLFLKKDETLKFSALSNTKTLKKWLFLLNNVDFINIFENKSLTTYFQPILELNNMQIKAYECLTRGVKADGNLMAPNLLLNLQ</sequence>
<proteinExistence type="predicted"/>
<reference evidence="2 3" key="1">
    <citation type="submission" date="2017-04" db="EMBL/GenBank/DDBJ databases">
        <title>Genomic insights into metabolism of Thermodesulfobium acidiphilum.</title>
        <authorList>
            <person name="Toshchakov S.V."/>
            <person name="Frolov E.N."/>
            <person name="Kublanov I.V."/>
            <person name="Samarov N.I."/>
            <person name="Novikov A."/>
            <person name="Lebedinsky A.V."/>
            <person name="Bonch-Osmolovskaya E.A."/>
            <person name="Chernyh N.A."/>
        </authorList>
    </citation>
    <scope>NUCLEOTIDE SEQUENCE [LARGE SCALE GENOMIC DNA]</scope>
    <source>
        <strain evidence="2 3">3127-1</strain>
    </source>
</reference>
<dbReference type="PROSITE" id="PS50883">
    <property type="entry name" value="EAL"/>
    <property type="match status" value="1"/>
</dbReference>
<dbReference type="Proteomes" id="UP000244792">
    <property type="component" value="Chromosome"/>
</dbReference>
<accession>A0A2R4VZZ5</accession>
<dbReference type="KEGG" id="taci:TDSAC_0752"/>
<evidence type="ECO:0000313" key="3">
    <source>
        <dbReference type="Proteomes" id="UP000244792"/>
    </source>
</evidence>
<keyword evidence="3" id="KW-1185">Reference proteome</keyword>
<dbReference type="RefSeq" id="WP_108308944.1">
    <property type="nucleotide sequence ID" value="NZ_CP020921.1"/>
</dbReference>
<dbReference type="AlphaFoldDB" id="A0A2R4VZZ5"/>
<organism evidence="2 3">
    <name type="scientific">Thermodesulfobium acidiphilum</name>
    <dbReference type="NCBI Taxonomy" id="1794699"/>
    <lineage>
        <taxon>Bacteria</taxon>
        <taxon>Pseudomonadati</taxon>
        <taxon>Thermodesulfobiota</taxon>
        <taxon>Thermodesulfobiia</taxon>
        <taxon>Thermodesulfobiales</taxon>
        <taxon>Thermodesulfobiaceae</taxon>
        <taxon>Thermodesulfobium</taxon>
    </lineage>
</organism>
<dbReference type="Gene3D" id="3.20.20.450">
    <property type="entry name" value="EAL domain"/>
    <property type="match status" value="1"/>
</dbReference>
<dbReference type="EMBL" id="CP020921">
    <property type="protein sequence ID" value="AWB10117.1"/>
    <property type="molecule type" value="Genomic_DNA"/>
</dbReference>
<evidence type="ECO:0000259" key="1">
    <source>
        <dbReference type="PROSITE" id="PS50883"/>
    </source>
</evidence>
<dbReference type="InterPro" id="IPR035919">
    <property type="entry name" value="EAL_sf"/>
</dbReference>
<dbReference type="OrthoDB" id="9813903at2"/>
<protein>
    <submittedName>
        <fullName evidence="2">EAL domain-containing protein</fullName>
    </submittedName>
</protein>
<dbReference type="InterPro" id="IPR001633">
    <property type="entry name" value="EAL_dom"/>
</dbReference>
<gene>
    <name evidence="2" type="ORF">TDSAC_0752</name>
</gene>
<evidence type="ECO:0000313" key="2">
    <source>
        <dbReference type="EMBL" id="AWB10117.1"/>
    </source>
</evidence>
<dbReference type="SUPFAM" id="SSF141868">
    <property type="entry name" value="EAL domain-like"/>
    <property type="match status" value="1"/>
</dbReference>
<feature type="domain" description="EAL" evidence="1">
    <location>
        <begin position="52"/>
        <end position="109"/>
    </location>
</feature>
<name>A0A2R4VZZ5_THEAF</name>